<feature type="non-terminal residue" evidence="1">
    <location>
        <position position="118"/>
    </location>
</feature>
<proteinExistence type="predicted"/>
<dbReference type="Proteomes" id="UP000016930">
    <property type="component" value="Unassembled WGS sequence"/>
</dbReference>
<gene>
    <name evidence="1" type="ORF">CERSUDRAFT_54591</name>
</gene>
<protein>
    <submittedName>
        <fullName evidence="1">Uncharacterized protein</fullName>
    </submittedName>
</protein>
<sequence length="118" mass="12909">KAFGVATLLVSAGAGTIVWGVRTALGVNTTQEFAERMRFFMAAKMSILSSRIHRRPEVADGPTGVEEAHDDALEWSWPDAQQRLSDAWEKGGFSGWAEAAMRELEAEAHAERAKRGHA</sequence>
<dbReference type="EMBL" id="KB445802">
    <property type="protein sequence ID" value="EMD34597.1"/>
    <property type="molecule type" value="Genomic_DNA"/>
</dbReference>
<name>M2R838_CERS8</name>
<keyword evidence="2" id="KW-1185">Reference proteome</keyword>
<dbReference type="OrthoDB" id="5346979at2759"/>
<organism evidence="1 2">
    <name type="scientific">Ceriporiopsis subvermispora (strain B)</name>
    <name type="common">White-rot fungus</name>
    <name type="synonym">Gelatoporia subvermispora</name>
    <dbReference type="NCBI Taxonomy" id="914234"/>
    <lineage>
        <taxon>Eukaryota</taxon>
        <taxon>Fungi</taxon>
        <taxon>Dikarya</taxon>
        <taxon>Basidiomycota</taxon>
        <taxon>Agaricomycotina</taxon>
        <taxon>Agaricomycetes</taxon>
        <taxon>Polyporales</taxon>
        <taxon>Gelatoporiaceae</taxon>
        <taxon>Gelatoporia</taxon>
    </lineage>
</organism>
<accession>M2R838</accession>
<dbReference type="AlphaFoldDB" id="M2R838"/>
<dbReference type="HOGENOM" id="CLU_165184_0_0_1"/>
<evidence type="ECO:0000313" key="2">
    <source>
        <dbReference type="Proteomes" id="UP000016930"/>
    </source>
</evidence>
<reference evidence="1 2" key="1">
    <citation type="journal article" date="2012" name="Proc. Natl. Acad. Sci. U.S.A.">
        <title>Comparative genomics of Ceriporiopsis subvermispora and Phanerochaete chrysosporium provide insight into selective ligninolysis.</title>
        <authorList>
            <person name="Fernandez-Fueyo E."/>
            <person name="Ruiz-Duenas F.J."/>
            <person name="Ferreira P."/>
            <person name="Floudas D."/>
            <person name="Hibbett D.S."/>
            <person name="Canessa P."/>
            <person name="Larrondo L.F."/>
            <person name="James T.Y."/>
            <person name="Seelenfreund D."/>
            <person name="Lobos S."/>
            <person name="Polanco R."/>
            <person name="Tello M."/>
            <person name="Honda Y."/>
            <person name="Watanabe T."/>
            <person name="Watanabe T."/>
            <person name="Ryu J.S."/>
            <person name="Kubicek C.P."/>
            <person name="Schmoll M."/>
            <person name="Gaskell J."/>
            <person name="Hammel K.E."/>
            <person name="St John F.J."/>
            <person name="Vanden Wymelenberg A."/>
            <person name="Sabat G."/>
            <person name="Splinter BonDurant S."/>
            <person name="Syed K."/>
            <person name="Yadav J.S."/>
            <person name="Doddapaneni H."/>
            <person name="Subramanian V."/>
            <person name="Lavin J.L."/>
            <person name="Oguiza J.A."/>
            <person name="Perez G."/>
            <person name="Pisabarro A.G."/>
            <person name="Ramirez L."/>
            <person name="Santoyo F."/>
            <person name="Master E."/>
            <person name="Coutinho P.M."/>
            <person name="Henrissat B."/>
            <person name="Lombard V."/>
            <person name="Magnuson J.K."/>
            <person name="Kuees U."/>
            <person name="Hori C."/>
            <person name="Igarashi K."/>
            <person name="Samejima M."/>
            <person name="Held B.W."/>
            <person name="Barry K.W."/>
            <person name="LaButti K.M."/>
            <person name="Lapidus A."/>
            <person name="Lindquist E.A."/>
            <person name="Lucas S.M."/>
            <person name="Riley R."/>
            <person name="Salamov A.A."/>
            <person name="Hoffmeister D."/>
            <person name="Schwenk D."/>
            <person name="Hadar Y."/>
            <person name="Yarden O."/>
            <person name="de Vries R.P."/>
            <person name="Wiebenga A."/>
            <person name="Stenlid J."/>
            <person name="Eastwood D."/>
            <person name="Grigoriev I.V."/>
            <person name="Berka R.M."/>
            <person name="Blanchette R.A."/>
            <person name="Kersten P."/>
            <person name="Martinez A.T."/>
            <person name="Vicuna R."/>
            <person name="Cullen D."/>
        </authorList>
    </citation>
    <scope>NUCLEOTIDE SEQUENCE [LARGE SCALE GENOMIC DNA]</scope>
    <source>
        <strain evidence="1 2">B</strain>
    </source>
</reference>
<evidence type="ECO:0000313" key="1">
    <source>
        <dbReference type="EMBL" id="EMD34597.1"/>
    </source>
</evidence>